<dbReference type="PANTHER" id="PTHR11845:SF13">
    <property type="entry name" value="5'-DEOXYNUCLEOTIDASE HDDC2"/>
    <property type="match status" value="1"/>
</dbReference>
<gene>
    <name evidence="9" type="ORF">DP939_02935</name>
</gene>
<dbReference type="GO" id="GO:0046872">
    <property type="term" value="F:metal ion binding"/>
    <property type="evidence" value="ECO:0007669"/>
    <property type="project" value="UniProtKB-KW"/>
</dbReference>
<evidence type="ECO:0000256" key="4">
    <source>
        <dbReference type="ARBA" id="ARBA00011738"/>
    </source>
</evidence>
<dbReference type="Gene3D" id="1.10.3210.10">
    <property type="entry name" value="Hypothetical protein af1432"/>
    <property type="match status" value="1"/>
</dbReference>
<protein>
    <recommendedName>
        <fullName evidence="5">5'-deoxynucleotidase</fullName>
        <ecNumber evidence="5">3.1.3.89</ecNumber>
    </recommendedName>
</protein>
<dbReference type="Pfam" id="PF13023">
    <property type="entry name" value="HD_3"/>
    <property type="match status" value="1"/>
</dbReference>
<dbReference type="GO" id="GO:0002953">
    <property type="term" value="F:5'-deoxynucleotidase activity"/>
    <property type="evidence" value="ECO:0007669"/>
    <property type="project" value="UniProtKB-EC"/>
</dbReference>
<dbReference type="AlphaFoldDB" id="A0A366M7G0"/>
<organism evidence="9 10">
    <name type="scientific">Spongiactinospora rosea</name>
    <dbReference type="NCBI Taxonomy" id="2248750"/>
    <lineage>
        <taxon>Bacteria</taxon>
        <taxon>Bacillati</taxon>
        <taxon>Actinomycetota</taxon>
        <taxon>Actinomycetes</taxon>
        <taxon>Streptosporangiales</taxon>
        <taxon>Streptosporangiaceae</taxon>
        <taxon>Spongiactinospora</taxon>
    </lineage>
</organism>
<evidence type="ECO:0000256" key="3">
    <source>
        <dbReference type="ARBA" id="ARBA00001941"/>
    </source>
</evidence>
<sequence>MDGSRRENDAEHSWYLGMLAMTLAEHAPPGTDLNRVVAMLLVHDIVEIDAGDTFIYDDGMLATQAERERAAADRIFGLLPAEQGKAMRALWDEFEERRTPEARFAKALDRIAPLIANHRTEGGTWQLYKVTAAQVMRNVKIIEEGSPGLAAYAAGLVEQSVRQGHLAAS</sequence>
<reference evidence="9 10" key="1">
    <citation type="submission" date="2018-06" db="EMBL/GenBank/DDBJ databases">
        <title>Sphaerisporangium craniellae sp. nov., isolated from a marine sponge in the South China Sea.</title>
        <authorList>
            <person name="Li L."/>
        </authorList>
    </citation>
    <scope>NUCLEOTIDE SEQUENCE [LARGE SCALE GENOMIC DNA]</scope>
    <source>
        <strain evidence="9 10">LHW63015</strain>
    </source>
</reference>
<comment type="catalytic activity">
    <reaction evidence="1">
        <text>a 2'-deoxyribonucleoside 5'-phosphate + H2O = a 2'-deoxyribonucleoside + phosphate</text>
        <dbReference type="Rhea" id="RHEA:36167"/>
        <dbReference type="ChEBI" id="CHEBI:15377"/>
        <dbReference type="ChEBI" id="CHEBI:18274"/>
        <dbReference type="ChEBI" id="CHEBI:43474"/>
        <dbReference type="ChEBI" id="CHEBI:65317"/>
        <dbReference type="EC" id="3.1.3.89"/>
    </reaction>
</comment>
<dbReference type="EMBL" id="QMEY01000001">
    <property type="protein sequence ID" value="RBQ22178.1"/>
    <property type="molecule type" value="Genomic_DNA"/>
</dbReference>
<proteinExistence type="predicted"/>
<dbReference type="SMART" id="SM00471">
    <property type="entry name" value="HDc"/>
    <property type="match status" value="1"/>
</dbReference>
<dbReference type="GO" id="GO:0005737">
    <property type="term" value="C:cytoplasm"/>
    <property type="evidence" value="ECO:0007669"/>
    <property type="project" value="TreeGrafter"/>
</dbReference>
<dbReference type="InterPro" id="IPR039356">
    <property type="entry name" value="YfbR/HDDC2"/>
</dbReference>
<keyword evidence="7 9" id="KW-0378">Hydrolase</keyword>
<comment type="caution">
    <text evidence="9">The sequence shown here is derived from an EMBL/GenBank/DDBJ whole genome shotgun (WGS) entry which is preliminary data.</text>
</comment>
<comment type="cofactor">
    <cofactor evidence="2">
        <name>Mn(2+)</name>
        <dbReference type="ChEBI" id="CHEBI:29035"/>
    </cofactor>
</comment>
<dbReference type="PANTHER" id="PTHR11845">
    <property type="entry name" value="5'-DEOXYNUCLEOTIDASE HDDC2"/>
    <property type="match status" value="1"/>
</dbReference>
<keyword evidence="10" id="KW-1185">Reference proteome</keyword>
<dbReference type="InterPro" id="IPR003607">
    <property type="entry name" value="HD/PDEase_dom"/>
</dbReference>
<evidence type="ECO:0000256" key="6">
    <source>
        <dbReference type="ARBA" id="ARBA00022723"/>
    </source>
</evidence>
<evidence type="ECO:0000256" key="7">
    <source>
        <dbReference type="ARBA" id="ARBA00022801"/>
    </source>
</evidence>
<dbReference type="EC" id="3.1.3.89" evidence="5"/>
<comment type="cofactor">
    <cofactor evidence="3">
        <name>Co(2+)</name>
        <dbReference type="ChEBI" id="CHEBI:48828"/>
    </cofactor>
</comment>
<dbReference type="InterPro" id="IPR006674">
    <property type="entry name" value="HD_domain"/>
</dbReference>
<evidence type="ECO:0000256" key="2">
    <source>
        <dbReference type="ARBA" id="ARBA00001936"/>
    </source>
</evidence>
<name>A0A366M7G0_9ACTN</name>
<evidence type="ECO:0000256" key="1">
    <source>
        <dbReference type="ARBA" id="ARBA00001638"/>
    </source>
</evidence>
<evidence type="ECO:0000313" key="9">
    <source>
        <dbReference type="EMBL" id="RBQ22178.1"/>
    </source>
</evidence>
<evidence type="ECO:0000313" key="10">
    <source>
        <dbReference type="Proteomes" id="UP000253303"/>
    </source>
</evidence>
<comment type="subunit">
    <text evidence="4">Homodimer.</text>
</comment>
<dbReference type="SUPFAM" id="SSF109604">
    <property type="entry name" value="HD-domain/PDEase-like"/>
    <property type="match status" value="1"/>
</dbReference>
<evidence type="ECO:0000259" key="8">
    <source>
        <dbReference type="SMART" id="SM00471"/>
    </source>
</evidence>
<keyword evidence="6" id="KW-0479">Metal-binding</keyword>
<dbReference type="Proteomes" id="UP000253303">
    <property type="component" value="Unassembled WGS sequence"/>
</dbReference>
<accession>A0A366M7G0</accession>
<feature type="domain" description="HD/PDEase" evidence="8">
    <location>
        <begin position="5"/>
        <end position="123"/>
    </location>
</feature>
<evidence type="ECO:0000256" key="5">
    <source>
        <dbReference type="ARBA" id="ARBA00012964"/>
    </source>
</evidence>